<dbReference type="Proteomes" id="UP000452321">
    <property type="component" value="Unassembled WGS sequence"/>
</dbReference>
<keyword evidence="1" id="KW-0472">Membrane</keyword>
<proteinExistence type="predicted"/>
<reference evidence="2 3" key="1">
    <citation type="submission" date="2019-11" db="EMBL/GenBank/DDBJ databases">
        <title>Genome sequences of 17 halophilic strains isolated from different environments.</title>
        <authorList>
            <person name="Furrow R.E."/>
        </authorList>
    </citation>
    <scope>NUCLEOTIDE SEQUENCE [LARGE SCALE GENOMIC DNA]</scope>
    <source>
        <strain evidence="2 3">22502_06_Cabo</strain>
    </source>
</reference>
<dbReference type="RefSeq" id="WP_159358138.1">
    <property type="nucleotide sequence ID" value="NZ_WMFC01000004.1"/>
</dbReference>
<comment type="caution">
    <text evidence="2">The sequence shown here is derived from an EMBL/GenBank/DDBJ whole genome shotgun (WGS) entry which is preliminary data.</text>
</comment>
<keyword evidence="1" id="KW-1133">Transmembrane helix</keyword>
<feature type="transmembrane region" description="Helical" evidence="1">
    <location>
        <begin position="111"/>
        <end position="133"/>
    </location>
</feature>
<evidence type="ECO:0000313" key="3">
    <source>
        <dbReference type="Proteomes" id="UP000452321"/>
    </source>
</evidence>
<name>A0A6B1IUD7_9EURY</name>
<evidence type="ECO:0000256" key="1">
    <source>
        <dbReference type="SAM" id="Phobius"/>
    </source>
</evidence>
<gene>
    <name evidence="2" type="ORF">GLW30_04790</name>
</gene>
<dbReference type="EMBL" id="WMFC01000004">
    <property type="protein sequence ID" value="MYL67041.1"/>
    <property type="molecule type" value="Genomic_DNA"/>
</dbReference>
<accession>A0A6B1IUD7</accession>
<feature type="transmembrane region" description="Helical" evidence="1">
    <location>
        <begin position="12"/>
        <end position="31"/>
    </location>
</feature>
<keyword evidence="1" id="KW-0812">Transmembrane</keyword>
<evidence type="ECO:0000313" key="2">
    <source>
        <dbReference type="EMBL" id="MYL67041.1"/>
    </source>
</evidence>
<organism evidence="2 3">
    <name type="scientific">Halorubrum distributum</name>
    <dbReference type="NCBI Taxonomy" id="29283"/>
    <lineage>
        <taxon>Archaea</taxon>
        <taxon>Methanobacteriati</taxon>
        <taxon>Methanobacteriota</taxon>
        <taxon>Stenosarchaea group</taxon>
        <taxon>Halobacteria</taxon>
        <taxon>Halobacteriales</taxon>
        <taxon>Haloferacaceae</taxon>
        <taxon>Halorubrum</taxon>
        <taxon>Halorubrum distributum group</taxon>
    </lineage>
</organism>
<protein>
    <recommendedName>
        <fullName evidence="4">DUF1616 domain-containing protein</fullName>
    </recommendedName>
</protein>
<sequence>MSERERDLKFEVQYILSLALVVFGLLSVQGVREPVDVWTAYPVILFLAIHLSVFTLIYGIGQTGFTVDLVETIEELPIFSLIGVAFVFFISHSVLAVGYDYITEIRPPLSLHWEIVINYVVPIILVSIMGYSVKRRGYDPISEFDGVNIKVVPEFIRVFPSPGDSKALLVKVENNGDETFDYDLNIDVPDIVTLHRSGETITDEFTEVAAVESGRADRYSFDLSHISDEHSAEEIEVVVDSGGASFSTTIELELAT</sequence>
<feature type="transmembrane region" description="Helical" evidence="1">
    <location>
        <begin position="37"/>
        <end position="58"/>
    </location>
</feature>
<evidence type="ECO:0008006" key="4">
    <source>
        <dbReference type="Google" id="ProtNLM"/>
    </source>
</evidence>
<dbReference type="AlphaFoldDB" id="A0A6B1IUD7"/>
<feature type="transmembrane region" description="Helical" evidence="1">
    <location>
        <begin position="78"/>
        <end position="99"/>
    </location>
</feature>